<reference evidence="8" key="1">
    <citation type="submission" date="2020-05" db="EMBL/GenBank/DDBJ databases">
        <title>Phylogenomic resolution of chytrid fungi.</title>
        <authorList>
            <person name="Stajich J.E."/>
            <person name="Amses K."/>
            <person name="Simmons R."/>
            <person name="Seto K."/>
            <person name="Myers J."/>
            <person name="Bonds A."/>
            <person name="Quandt C.A."/>
            <person name="Barry K."/>
            <person name="Liu P."/>
            <person name="Grigoriev I."/>
            <person name="Longcore J.E."/>
            <person name="James T.Y."/>
        </authorList>
    </citation>
    <scope>NUCLEOTIDE SEQUENCE</scope>
    <source>
        <strain evidence="8">JEL0379</strain>
    </source>
</reference>
<dbReference type="GO" id="GO:0120029">
    <property type="term" value="P:proton export across plasma membrane"/>
    <property type="evidence" value="ECO:0007669"/>
    <property type="project" value="InterPro"/>
</dbReference>
<evidence type="ECO:0000259" key="7">
    <source>
        <dbReference type="Pfam" id="PF00999"/>
    </source>
</evidence>
<comment type="caution">
    <text evidence="8">The sequence shown here is derived from an EMBL/GenBank/DDBJ whole genome shotgun (WGS) entry which is preliminary data.</text>
</comment>
<feature type="region of interest" description="Disordered" evidence="5">
    <location>
        <begin position="527"/>
        <end position="551"/>
    </location>
</feature>
<feature type="domain" description="Cation/H+ exchanger transmembrane" evidence="7">
    <location>
        <begin position="29"/>
        <end position="422"/>
    </location>
</feature>
<dbReference type="GO" id="GO:0015385">
    <property type="term" value="F:sodium:proton antiporter activity"/>
    <property type="evidence" value="ECO:0007669"/>
    <property type="project" value="InterPro"/>
</dbReference>
<dbReference type="InterPro" id="IPR004712">
    <property type="entry name" value="Na+/H+_antiporter_fungi"/>
</dbReference>
<feature type="region of interest" description="Disordered" evidence="5">
    <location>
        <begin position="481"/>
        <end position="506"/>
    </location>
</feature>
<dbReference type="Proteomes" id="UP001212152">
    <property type="component" value="Unassembled WGS sequence"/>
</dbReference>
<feature type="compositionally biased region" description="Basic and acidic residues" evidence="5">
    <location>
        <begin position="489"/>
        <end position="498"/>
    </location>
</feature>
<keyword evidence="9" id="KW-1185">Reference proteome</keyword>
<feature type="transmembrane region" description="Helical" evidence="6">
    <location>
        <begin position="254"/>
        <end position="271"/>
    </location>
</feature>
<feature type="transmembrane region" description="Helical" evidence="6">
    <location>
        <begin position="213"/>
        <end position="234"/>
    </location>
</feature>
<feature type="transmembrane region" description="Helical" evidence="6">
    <location>
        <begin position="336"/>
        <end position="358"/>
    </location>
</feature>
<gene>
    <name evidence="8" type="ORF">HDU87_003452</name>
</gene>
<feature type="transmembrane region" description="Helical" evidence="6">
    <location>
        <begin position="400"/>
        <end position="427"/>
    </location>
</feature>
<feature type="compositionally biased region" description="Basic and acidic residues" evidence="5">
    <location>
        <begin position="532"/>
        <end position="551"/>
    </location>
</feature>
<protein>
    <recommendedName>
        <fullName evidence="7">Cation/H+ exchanger transmembrane domain-containing protein</fullName>
    </recommendedName>
</protein>
<dbReference type="AlphaFoldDB" id="A0AAD5TM80"/>
<feature type="transmembrane region" description="Helical" evidence="6">
    <location>
        <begin position="45"/>
        <end position="69"/>
    </location>
</feature>
<keyword evidence="4 6" id="KW-0472">Membrane</keyword>
<evidence type="ECO:0000256" key="4">
    <source>
        <dbReference type="ARBA" id="ARBA00023136"/>
    </source>
</evidence>
<feature type="transmembrane region" description="Helical" evidence="6">
    <location>
        <begin position="81"/>
        <end position="101"/>
    </location>
</feature>
<dbReference type="Pfam" id="PF00999">
    <property type="entry name" value="Na_H_Exchanger"/>
    <property type="match status" value="1"/>
</dbReference>
<dbReference type="GO" id="GO:0005886">
    <property type="term" value="C:plasma membrane"/>
    <property type="evidence" value="ECO:0007669"/>
    <property type="project" value="InterPro"/>
</dbReference>
<keyword evidence="2 6" id="KW-0812">Transmembrane</keyword>
<feature type="transmembrane region" description="Helical" evidence="6">
    <location>
        <begin position="370"/>
        <end position="394"/>
    </location>
</feature>
<feature type="transmembrane region" description="Helical" evidence="6">
    <location>
        <begin position="16"/>
        <end position="36"/>
    </location>
</feature>
<proteinExistence type="predicted"/>
<evidence type="ECO:0000256" key="5">
    <source>
        <dbReference type="SAM" id="MobiDB-lite"/>
    </source>
</evidence>
<sequence>MLEDDSLFPAESRVVHGLYLFLGLFVVAFSLLSLLIKERLYLSEALVATALGVAFGPVGLDPFGALAFASTDVGGATTHHILLEATRVVLVVQCMAAGVSLPGDYVRREWISLATLLGPVMICMWLVSAVGLHMILGLSIVDALVTAACITPTDPILANSIVQGKFAERHIPVPVRQLLSAESAANDGLGLPFLLLPLFVSRYTTVGGGVGAFIWKVLLYQVLLSVVLGTLIGYAAQRALKYAERHNLVDKESMLSFSIALGIMVMGGMTLMGSDDVLASFVAGTVLTWDHWFNKQFAESHFQESIDLLLNLAYFVLFGLVIPWDSYDSAPALEVWRLLLAAAWVLAFRRLPAVFLFRKWIPAIHSAREAVFAGWFGPIGGGAIFYSMMAIVYFDVPASPIFPITCFIVLCSIIVHGGTVSLFQLGISRHSTYRDWRNIGTGTRSAVRAAIVNMPAPPRLIAEAAVVDVSSHTVCIPNEIPSEDEEEREDRAEMKVNIEDDPPNEIPNQVEARAKHVEMEVKVQEATVAKQEQVEMKEKTEQDNASEQQHD</sequence>
<evidence type="ECO:0000256" key="1">
    <source>
        <dbReference type="ARBA" id="ARBA00004141"/>
    </source>
</evidence>
<evidence type="ECO:0000256" key="2">
    <source>
        <dbReference type="ARBA" id="ARBA00022692"/>
    </source>
</evidence>
<organism evidence="8 9">
    <name type="scientific">Geranomyces variabilis</name>
    <dbReference type="NCBI Taxonomy" id="109894"/>
    <lineage>
        <taxon>Eukaryota</taxon>
        <taxon>Fungi</taxon>
        <taxon>Fungi incertae sedis</taxon>
        <taxon>Chytridiomycota</taxon>
        <taxon>Chytridiomycota incertae sedis</taxon>
        <taxon>Chytridiomycetes</taxon>
        <taxon>Spizellomycetales</taxon>
        <taxon>Powellomycetaceae</taxon>
        <taxon>Geranomyces</taxon>
    </lineage>
</organism>
<dbReference type="PANTHER" id="PTHR31382:SF1">
    <property type="entry name" value="SODIUM ION_PROTON EXCHANGER (EUROFUNG)"/>
    <property type="match status" value="1"/>
</dbReference>
<dbReference type="PANTHER" id="PTHR31382">
    <property type="entry name" value="NA(+)/H(+) ANTIPORTER"/>
    <property type="match status" value="1"/>
</dbReference>
<feature type="transmembrane region" description="Helical" evidence="6">
    <location>
        <begin position="113"/>
        <end position="136"/>
    </location>
</feature>
<dbReference type="InterPro" id="IPR006153">
    <property type="entry name" value="Cation/H_exchanger_TM"/>
</dbReference>
<accession>A0AAD5TM80</accession>
<keyword evidence="3 6" id="KW-1133">Transmembrane helix</keyword>
<evidence type="ECO:0000256" key="3">
    <source>
        <dbReference type="ARBA" id="ARBA00022989"/>
    </source>
</evidence>
<dbReference type="GO" id="GO:0042391">
    <property type="term" value="P:regulation of membrane potential"/>
    <property type="evidence" value="ECO:0007669"/>
    <property type="project" value="InterPro"/>
</dbReference>
<evidence type="ECO:0000313" key="8">
    <source>
        <dbReference type="EMBL" id="KAJ3178629.1"/>
    </source>
</evidence>
<evidence type="ECO:0000313" key="9">
    <source>
        <dbReference type="Proteomes" id="UP001212152"/>
    </source>
</evidence>
<comment type="subcellular location">
    <subcellularLocation>
        <location evidence="1">Membrane</location>
        <topology evidence="1">Multi-pass membrane protein</topology>
    </subcellularLocation>
</comment>
<name>A0AAD5TM80_9FUNG</name>
<dbReference type="GO" id="GO:0036376">
    <property type="term" value="P:sodium ion export across plasma membrane"/>
    <property type="evidence" value="ECO:0007669"/>
    <property type="project" value="InterPro"/>
</dbReference>
<dbReference type="EMBL" id="JADGJQ010000025">
    <property type="protein sequence ID" value="KAJ3178629.1"/>
    <property type="molecule type" value="Genomic_DNA"/>
</dbReference>
<evidence type="ECO:0000256" key="6">
    <source>
        <dbReference type="SAM" id="Phobius"/>
    </source>
</evidence>